<organism evidence="3 4">
    <name type="scientific">Brassica cretica</name>
    <name type="common">Mustard</name>
    <dbReference type="NCBI Taxonomy" id="69181"/>
    <lineage>
        <taxon>Eukaryota</taxon>
        <taxon>Viridiplantae</taxon>
        <taxon>Streptophyta</taxon>
        <taxon>Embryophyta</taxon>
        <taxon>Tracheophyta</taxon>
        <taxon>Spermatophyta</taxon>
        <taxon>Magnoliopsida</taxon>
        <taxon>eudicotyledons</taxon>
        <taxon>Gunneridae</taxon>
        <taxon>Pentapetalae</taxon>
        <taxon>rosids</taxon>
        <taxon>malvids</taxon>
        <taxon>Brassicales</taxon>
        <taxon>Brassicaceae</taxon>
        <taxon>Brassiceae</taxon>
        <taxon>Brassica</taxon>
    </lineage>
</organism>
<dbReference type="PANTHER" id="PTHR47074:SF11">
    <property type="entry name" value="REVERSE TRANSCRIPTASE-LIKE PROTEIN"/>
    <property type="match status" value="1"/>
</dbReference>
<dbReference type="InterPro" id="IPR036397">
    <property type="entry name" value="RNaseH_sf"/>
</dbReference>
<proteinExistence type="predicted"/>
<dbReference type="InterPro" id="IPR052929">
    <property type="entry name" value="RNase_H-like_EbsB-rel"/>
</dbReference>
<name>A0A8S9RB60_BRACR</name>
<feature type="region of interest" description="Disordered" evidence="1">
    <location>
        <begin position="1"/>
        <end position="38"/>
    </location>
</feature>
<feature type="domain" description="RNase H type-1" evidence="2">
    <location>
        <begin position="319"/>
        <end position="402"/>
    </location>
</feature>
<evidence type="ECO:0000313" key="4">
    <source>
        <dbReference type="Proteomes" id="UP000712600"/>
    </source>
</evidence>
<dbReference type="GO" id="GO:0003676">
    <property type="term" value="F:nucleic acid binding"/>
    <property type="evidence" value="ECO:0007669"/>
    <property type="project" value="InterPro"/>
</dbReference>
<protein>
    <recommendedName>
        <fullName evidence="2">RNase H type-1 domain-containing protein</fullName>
    </recommendedName>
</protein>
<feature type="compositionally biased region" description="Polar residues" evidence="1">
    <location>
        <begin position="24"/>
        <end position="38"/>
    </location>
</feature>
<dbReference type="PANTHER" id="PTHR47074">
    <property type="entry name" value="BNAC02G40300D PROTEIN"/>
    <property type="match status" value="1"/>
</dbReference>
<dbReference type="AlphaFoldDB" id="A0A8S9RB60"/>
<dbReference type="SUPFAM" id="SSF53098">
    <property type="entry name" value="Ribonuclease H-like"/>
    <property type="match status" value="1"/>
</dbReference>
<sequence>MRSRSERPSVGCSGSELRSDKDQNSAIKNTSGHCSASSLSYKRGSVSLLGGCSTSNIPTIIDFSPPSCATVLHPDNEVLFSFAAHTLVYKLRPDVLHSSSASHPGSRVSPARLVVNGPNFNCLWAWPSTTKEESGPLPSQSIPTAYHNESQLTTGLIILTNSKNSEGFLGIYIMPLLLYHSYRMNCSVDSLTLLPVLSSSSTKERILLPCLFSVKGDDSSGLIPRVCFSLLTGLPPCVAVCTGPEDAIETTSVSLVSEGWLSTSQHKVTKSQLLDLVLHASSTHSSFVLNSLSSSDEELSYHSNTKTLHTLSTNRCYVGSAFTAEAIAIKTALVEAVNLGLRTLTVWSDSQSLITTITSQEKIIEAQGVLYDIYHLCSLFSAVSFHYVPRLSNVAADALAKGALLNIVNSFALVFSLVQESRQRCYRCFLTPARLEAAGVGKSATSSLWFLSLQVKALVLFLASLTQSVSLNLVPSKLEKTFVVSAQVFKTTGTASFTGVSRKSCTRSTFYLLPYSEFTLHMRSRSERPSVGCSGSELRSDKYQNSALKNTLGHRSASSLSYKRGFVSLLGGCSTPNIPTIIAFSLPSCATVLHPDNEVLLSFAAHTLVYKLRPDVFHSSSASHPGSRVSPARMNCSLDSLTLLAVLSSSSTKERILSPCLFSVKGDDSSGLISKVCFNLLTGLPPCVAVCTGPEGAIETISVSFVGEGWLSTSQHKLMFIFQEDV</sequence>
<comment type="caution">
    <text evidence="3">The sequence shown here is derived from an EMBL/GenBank/DDBJ whole genome shotgun (WGS) entry which is preliminary data.</text>
</comment>
<reference evidence="3" key="1">
    <citation type="submission" date="2019-12" db="EMBL/GenBank/DDBJ databases">
        <title>Genome sequencing and annotation of Brassica cretica.</title>
        <authorList>
            <person name="Studholme D.J."/>
            <person name="Sarris P."/>
        </authorList>
    </citation>
    <scope>NUCLEOTIDE SEQUENCE</scope>
    <source>
        <strain evidence="3">PFS-109/04</strain>
        <tissue evidence="3">Leaf</tissue>
    </source>
</reference>
<dbReference type="InterPro" id="IPR044730">
    <property type="entry name" value="RNase_H-like_dom_plant"/>
</dbReference>
<dbReference type="CDD" id="cd06222">
    <property type="entry name" value="RNase_H_like"/>
    <property type="match status" value="1"/>
</dbReference>
<evidence type="ECO:0000256" key="1">
    <source>
        <dbReference type="SAM" id="MobiDB-lite"/>
    </source>
</evidence>
<dbReference type="Gene3D" id="3.30.420.10">
    <property type="entry name" value="Ribonuclease H-like superfamily/Ribonuclease H"/>
    <property type="match status" value="1"/>
</dbReference>
<evidence type="ECO:0000313" key="3">
    <source>
        <dbReference type="EMBL" id="KAF3569972.1"/>
    </source>
</evidence>
<accession>A0A8S9RB60</accession>
<dbReference type="GO" id="GO:0004523">
    <property type="term" value="F:RNA-DNA hybrid ribonuclease activity"/>
    <property type="evidence" value="ECO:0007669"/>
    <property type="project" value="InterPro"/>
</dbReference>
<evidence type="ECO:0000259" key="2">
    <source>
        <dbReference type="Pfam" id="PF13456"/>
    </source>
</evidence>
<dbReference type="Proteomes" id="UP000712600">
    <property type="component" value="Unassembled WGS sequence"/>
</dbReference>
<dbReference type="Pfam" id="PF13456">
    <property type="entry name" value="RVT_3"/>
    <property type="match status" value="1"/>
</dbReference>
<gene>
    <name evidence="3" type="ORF">F2Q69_00061119</name>
</gene>
<dbReference type="InterPro" id="IPR002156">
    <property type="entry name" value="RNaseH_domain"/>
</dbReference>
<dbReference type="EMBL" id="QGKX02000095">
    <property type="protein sequence ID" value="KAF3569972.1"/>
    <property type="molecule type" value="Genomic_DNA"/>
</dbReference>
<dbReference type="InterPro" id="IPR012337">
    <property type="entry name" value="RNaseH-like_sf"/>
</dbReference>